<keyword evidence="7 8" id="KW-0472">Membrane</keyword>
<feature type="transmembrane region" description="Helical" evidence="8">
    <location>
        <begin position="289"/>
        <end position="307"/>
    </location>
</feature>
<feature type="domain" description="Glycosyltransferase RgtA/B/C/D-like" evidence="9">
    <location>
        <begin position="115"/>
        <end position="226"/>
    </location>
</feature>
<comment type="subcellular location">
    <subcellularLocation>
        <location evidence="1">Cell membrane</location>
        <topology evidence="1">Multi-pass membrane protein</topology>
    </subcellularLocation>
</comment>
<dbReference type="InterPro" id="IPR038731">
    <property type="entry name" value="RgtA/B/C-like"/>
</dbReference>
<keyword evidence="4" id="KW-0808">Transferase</keyword>
<gene>
    <name evidence="10" type="ORF">MNBD_GAMMA04-57</name>
</gene>
<name>A0A3B0W5Z5_9ZZZZ</name>
<feature type="transmembrane region" description="Helical" evidence="8">
    <location>
        <begin position="209"/>
        <end position="228"/>
    </location>
</feature>
<reference evidence="10" key="1">
    <citation type="submission" date="2018-06" db="EMBL/GenBank/DDBJ databases">
        <authorList>
            <person name="Zhirakovskaya E."/>
        </authorList>
    </citation>
    <scope>NUCLEOTIDE SEQUENCE</scope>
</reference>
<evidence type="ECO:0000256" key="7">
    <source>
        <dbReference type="ARBA" id="ARBA00023136"/>
    </source>
</evidence>
<feature type="transmembrane region" description="Helical" evidence="8">
    <location>
        <begin position="116"/>
        <end position="137"/>
    </location>
</feature>
<dbReference type="InterPro" id="IPR050297">
    <property type="entry name" value="LipidA_mod_glycosyltrf_83"/>
</dbReference>
<evidence type="ECO:0000256" key="3">
    <source>
        <dbReference type="ARBA" id="ARBA00022676"/>
    </source>
</evidence>
<organism evidence="10">
    <name type="scientific">hydrothermal vent metagenome</name>
    <dbReference type="NCBI Taxonomy" id="652676"/>
    <lineage>
        <taxon>unclassified sequences</taxon>
        <taxon>metagenomes</taxon>
        <taxon>ecological metagenomes</taxon>
    </lineage>
</organism>
<sequence>MKTLSPQRASFFLVASMSLLHLFLAFNVELGGDEAHYALYGLLPDWSYFDHPPMVGWLQIIPMWLAPYDWSARLVPIVLYILLNALLYRITIELFCKQSPSHDWQNRQPAPNTSEWLGFWSLALLNSCLILVLMGMAMLPDNPLMVISLALILVVIKLLETNALRYWLWLGFLIGLAALSKYTAVTLVVSLILLMVVEKRWYWLTQKGVWLAVLIAVVMITPVLYWNAQHNWASFLYQINHGTGRSVWELDSLIRTQLTQLASYTPFIYLLGWWMMLKPENYRTPETRLLLLFALPVTLLFAWGSGYEESLPHWVSLAWLLLLPIIVHWAWQRRDKKWLKPLAYVHFILAGFLVLLAHSLLYQPNNPWFPFEDHKNPIQGDYGWPQATKTALELQKSITDDPEKLPLFVSNWSVTSHLAWYARPQPVYTTGNRQTQYDFWFDSPKAGTDGLLVVPHYEDNPPKTQKKGYFEQCNLLKEESLSVNNAIVVTYQYYHCFNFLPPLSTAEP</sequence>
<accession>A0A3B0W5Z5</accession>
<dbReference type="GO" id="GO:0005886">
    <property type="term" value="C:plasma membrane"/>
    <property type="evidence" value="ECO:0007669"/>
    <property type="project" value="UniProtKB-SubCell"/>
</dbReference>
<evidence type="ECO:0000256" key="2">
    <source>
        <dbReference type="ARBA" id="ARBA00022475"/>
    </source>
</evidence>
<evidence type="ECO:0000256" key="6">
    <source>
        <dbReference type="ARBA" id="ARBA00022989"/>
    </source>
</evidence>
<proteinExistence type="predicted"/>
<keyword evidence="5 8" id="KW-0812">Transmembrane</keyword>
<feature type="transmembrane region" description="Helical" evidence="8">
    <location>
        <begin position="343"/>
        <end position="362"/>
    </location>
</feature>
<dbReference type="GO" id="GO:0016763">
    <property type="term" value="F:pentosyltransferase activity"/>
    <property type="evidence" value="ECO:0007669"/>
    <property type="project" value="TreeGrafter"/>
</dbReference>
<evidence type="ECO:0000256" key="5">
    <source>
        <dbReference type="ARBA" id="ARBA00022692"/>
    </source>
</evidence>
<dbReference type="GO" id="GO:0008610">
    <property type="term" value="P:lipid biosynthetic process"/>
    <property type="evidence" value="ECO:0007669"/>
    <property type="project" value="UniProtKB-ARBA"/>
</dbReference>
<evidence type="ECO:0000259" key="9">
    <source>
        <dbReference type="Pfam" id="PF13231"/>
    </source>
</evidence>
<dbReference type="Pfam" id="PF13231">
    <property type="entry name" value="PMT_2"/>
    <property type="match status" value="1"/>
</dbReference>
<feature type="transmembrane region" description="Helical" evidence="8">
    <location>
        <begin position="77"/>
        <end position="96"/>
    </location>
</feature>
<evidence type="ECO:0000256" key="1">
    <source>
        <dbReference type="ARBA" id="ARBA00004651"/>
    </source>
</evidence>
<evidence type="ECO:0000313" key="10">
    <source>
        <dbReference type="EMBL" id="VAW44719.1"/>
    </source>
</evidence>
<dbReference type="PANTHER" id="PTHR33908:SF11">
    <property type="entry name" value="MEMBRANE PROTEIN"/>
    <property type="match status" value="1"/>
</dbReference>
<keyword evidence="2" id="KW-1003">Cell membrane</keyword>
<feature type="transmembrane region" description="Helical" evidence="8">
    <location>
        <begin position="166"/>
        <end position="197"/>
    </location>
</feature>
<dbReference type="AlphaFoldDB" id="A0A3B0W5Z5"/>
<keyword evidence="3" id="KW-0328">Glycosyltransferase</keyword>
<dbReference type="EMBL" id="UOFB01000058">
    <property type="protein sequence ID" value="VAW44719.1"/>
    <property type="molecule type" value="Genomic_DNA"/>
</dbReference>
<protein>
    <recommendedName>
        <fullName evidence="9">Glycosyltransferase RgtA/B/C/D-like domain-containing protein</fullName>
    </recommendedName>
</protein>
<feature type="transmembrane region" description="Helical" evidence="8">
    <location>
        <begin position="313"/>
        <end position="331"/>
    </location>
</feature>
<evidence type="ECO:0000256" key="8">
    <source>
        <dbReference type="SAM" id="Phobius"/>
    </source>
</evidence>
<keyword evidence="6 8" id="KW-1133">Transmembrane helix</keyword>
<dbReference type="PANTHER" id="PTHR33908">
    <property type="entry name" value="MANNOSYLTRANSFERASE YKCB-RELATED"/>
    <property type="match status" value="1"/>
</dbReference>
<feature type="transmembrane region" description="Helical" evidence="8">
    <location>
        <begin position="258"/>
        <end position="277"/>
    </location>
</feature>
<evidence type="ECO:0000256" key="4">
    <source>
        <dbReference type="ARBA" id="ARBA00022679"/>
    </source>
</evidence>